<proteinExistence type="predicted"/>
<reference evidence="4 5" key="1">
    <citation type="submission" date="2021-10" db="EMBL/GenBank/DDBJ databases">
        <title>Alishewanella koreense sp. nov. isolated from seawater of southwestern coast in South Korea and the proposal for the reclassification of Rheinheimera perlucida and Rheinheimera tuosuensis as Arsukibacterium perlucida and Arsukibacterium tuosuensis.</title>
        <authorList>
            <person name="Kim K.H."/>
            <person name="Ruan W."/>
            <person name="Kim K.R."/>
            <person name="Baek J.H."/>
            <person name="Jeon C.O."/>
        </authorList>
    </citation>
    <scope>NUCLEOTIDE SEQUENCE [LARGE SCALE GENOMIC DNA]</scope>
    <source>
        <strain evidence="4 5">16-MA</strain>
    </source>
</reference>
<organism evidence="4 5">
    <name type="scientific">Alishewanella maricola</name>
    <dbReference type="NCBI Taxonomy" id="2795740"/>
    <lineage>
        <taxon>Bacteria</taxon>
        <taxon>Pseudomonadati</taxon>
        <taxon>Pseudomonadota</taxon>
        <taxon>Gammaproteobacteria</taxon>
        <taxon>Alteromonadales</taxon>
        <taxon>Alteromonadaceae</taxon>
        <taxon>Alishewanella</taxon>
    </lineage>
</organism>
<dbReference type="InterPro" id="IPR011717">
    <property type="entry name" value="TPR-4"/>
</dbReference>
<dbReference type="SMART" id="SM00028">
    <property type="entry name" value="TPR"/>
    <property type="match status" value="7"/>
</dbReference>
<evidence type="ECO:0000313" key="5">
    <source>
        <dbReference type="Proteomes" id="UP000633814"/>
    </source>
</evidence>
<dbReference type="PROSITE" id="PS51257">
    <property type="entry name" value="PROKAR_LIPOPROTEIN"/>
    <property type="match status" value="1"/>
</dbReference>
<dbReference type="Pfam" id="PF13181">
    <property type="entry name" value="TPR_8"/>
    <property type="match status" value="1"/>
</dbReference>
<dbReference type="PANTHER" id="PTHR45586">
    <property type="entry name" value="TPR REPEAT-CONTAINING PROTEIN PA4667"/>
    <property type="match status" value="1"/>
</dbReference>
<sequence>MKTPKLVTSLVFLAVLAACSKKTPDEHYNAAQDFINQAQYAAAAIELRSAIQQAPEDARLRAALAETMLKSGDSVTAEREFERALQYGTPLSDIAPLLVKSYYLNNNFEQAANFDLAGTALSVADSALLDTYRALSLISISDAPAAFSLFEALSTSSQADAAAFAKAHITASKRQYNEAFAAIETITADSPLFDEGMYFKAKLYASQQQDAEAVAAFEHYVKKVPTATLAKLLLAQTYVRMQDFTKAEPQLDALLKLFPQQPYANHLLSIIKYEKGELELAKQFSENAVRFGMTIPESRIIAAMSAARLNQNAQALNMLEPIASELQRFPAAQRLYAVLQLNAGQGERAAEILSSLPVEEQNIELLAQTAFQLLRQGNDKSADLLLQNYQNNHSQDSTSLATLASIRLNIEGQRPGAIEDLEKALQLDPAMDDARMRLITAYIEEKRFAEIDRLTEQWQADPKTRTAAFNIKSYVALLQGDFEKANEFNALAATETPDNPFVGYIQAVLLAQKQDLSAATKRIEQVIAATPTYLPALEFYYSINRGKDGQNNIKQKIEQIYTANTQNFALRLLMAQIYTDNQQFDKTAELLSAIDAELPNLPPLHYLLLIDAHQNTGKQTLALQLAEKWYRKNEKNPQAAFSYANALTSNKEFNKALDIINTLSVNYKDNPRLQLAQVRLLSELKRYSQAISLINAMPEELKNTGEVQFILARLYMSSSQPKEAISALKASYEVNPTAISAVYLVEEIAKTSLADAVAFIDKHIAKHGKDIGLLTYKANLLIESDKDQAMLMFADLVKDVPNLVTLNNYSWLLIERGELNKAETFVKQAIQMAPNHPDVLDTYGLLLLRQKAYAEAVGQFEKSLAIRPEANDVKLHYVEALIADNKMTKATSVLRTVSDAPEYQDKKAALQRKITN</sequence>
<dbReference type="InterPro" id="IPR011990">
    <property type="entry name" value="TPR-like_helical_dom_sf"/>
</dbReference>
<dbReference type="Pfam" id="PF07721">
    <property type="entry name" value="TPR_4"/>
    <property type="match status" value="1"/>
</dbReference>
<dbReference type="SUPFAM" id="SSF48452">
    <property type="entry name" value="TPR-like"/>
    <property type="match status" value="5"/>
</dbReference>
<dbReference type="Proteomes" id="UP000633814">
    <property type="component" value="Unassembled WGS sequence"/>
</dbReference>
<accession>A0ABS8C2Y8</accession>
<keyword evidence="2 3" id="KW-0802">TPR repeat</keyword>
<evidence type="ECO:0000256" key="2">
    <source>
        <dbReference type="ARBA" id="ARBA00022803"/>
    </source>
</evidence>
<evidence type="ECO:0000256" key="3">
    <source>
        <dbReference type="PROSITE-ProRule" id="PRU00339"/>
    </source>
</evidence>
<dbReference type="PROSITE" id="PS50005">
    <property type="entry name" value="TPR"/>
    <property type="match status" value="1"/>
</dbReference>
<feature type="repeat" description="TPR" evidence="3">
    <location>
        <begin position="837"/>
        <end position="870"/>
    </location>
</feature>
<gene>
    <name evidence="4" type="primary">prsT</name>
    <name evidence="4" type="ORF">JAO78_007755</name>
</gene>
<dbReference type="NCBIfam" id="TIGR02917">
    <property type="entry name" value="PEP_TPR_lipo"/>
    <property type="match status" value="1"/>
</dbReference>
<dbReference type="InterPro" id="IPR051012">
    <property type="entry name" value="CellSynth/LPSAsmb/PSIAsmb"/>
</dbReference>
<dbReference type="EMBL" id="JAEINI020000004">
    <property type="protein sequence ID" value="MCB5226712.1"/>
    <property type="molecule type" value="Genomic_DNA"/>
</dbReference>
<protein>
    <submittedName>
        <fullName evidence="4">PEP-CTERM system TPR-repeat protein PrsT</fullName>
    </submittedName>
</protein>
<dbReference type="PANTHER" id="PTHR45586:SF1">
    <property type="entry name" value="LIPOPOLYSACCHARIDE ASSEMBLY PROTEIN B"/>
    <property type="match status" value="1"/>
</dbReference>
<dbReference type="InterPro" id="IPR014266">
    <property type="entry name" value="PEP-CTERM_TPR_PrsT"/>
</dbReference>
<evidence type="ECO:0000256" key="1">
    <source>
        <dbReference type="ARBA" id="ARBA00022737"/>
    </source>
</evidence>
<dbReference type="InterPro" id="IPR019734">
    <property type="entry name" value="TPR_rpt"/>
</dbReference>
<dbReference type="Pfam" id="PF12895">
    <property type="entry name" value="ANAPC3"/>
    <property type="match status" value="1"/>
</dbReference>
<dbReference type="Gene3D" id="1.25.40.10">
    <property type="entry name" value="Tetratricopeptide repeat domain"/>
    <property type="match status" value="4"/>
</dbReference>
<dbReference type="RefSeq" id="WP_226750807.1">
    <property type="nucleotide sequence ID" value="NZ_JAEINI020000004.1"/>
</dbReference>
<comment type="caution">
    <text evidence="4">The sequence shown here is derived from an EMBL/GenBank/DDBJ whole genome shotgun (WGS) entry which is preliminary data.</text>
</comment>
<keyword evidence="5" id="KW-1185">Reference proteome</keyword>
<keyword evidence="1" id="KW-0677">Repeat</keyword>
<name>A0ABS8C2Y8_9ALTE</name>
<evidence type="ECO:0000313" key="4">
    <source>
        <dbReference type="EMBL" id="MCB5226712.1"/>
    </source>
</evidence>
<dbReference type="Pfam" id="PF14559">
    <property type="entry name" value="TPR_19"/>
    <property type="match status" value="2"/>
</dbReference>